<keyword evidence="6" id="KW-0460">Magnesium</keyword>
<protein>
    <recommendedName>
        <fullName evidence="10">Exonuclease domain-containing protein</fullName>
    </recommendedName>
</protein>
<comment type="caution">
    <text evidence="11">The sequence shown here is derived from an EMBL/GenBank/DDBJ whole genome shotgun (WGS) entry which is preliminary data.</text>
</comment>
<feature type="domain" description="Exonuclease" evidence="10">
    <location>
        <begin position="803"/>
        <end position="979"/>
    </location>
</feature>
<dbReference type="InterPro" id="IPR040393">
    <property type="entry name" value="TREX1/2"/>
</dbReference>
<dbReference type="PANTHER" id="PTHR13058:SF22">
    <property type="entry name" value="EXODEOXYRIBONUCLEASE III"/>
    <property type="match status" value="1"/>
</dbReference>
<dbReference type="EMBL" id="UYJE01008078">
    <property type="protein sequence ID" value="VDI60888.1"/>
    <property type="molecule type" value="Genomic_DNA"/>
</dbReference>
<dbReference type="Pfam" id="PF25244">
    <property type="entry name" value="PML_C"/>
    <property type="match status" value="1"/>
</dbReference>
<dbReference type="Gene3D" id="3.30.420.10">
    <property type="entry name" value="Ribonuclease H-like superfamily/Ribonuclease H"/>
    <property type="match status" value="1"/>
</dbReference>
<dbReference type="SUPFAM" id="SSF57997">
    <property type="entry name" value="Tropomyosin"/>
    <property type="match status" value="1"/>
</dbReference>
<keyword evidence="4" id="KW-0378">Hydrolase</keyword>
<dbReference type="Gene3D" id="1.10.287.1490">
    <property type="match status" value="1"/>
</dbReference>
<evidence type="ECO:0000256" key="9">
    <source>
        <dbReference type="SAM" id="MobiDB-lite"/>
    </source>
</evidence>
<dbReference type="GO" id="GO:0005737">
    <property type="term" value="C:cytoplasm"/>
    <property type="evidence" value="ECO:0007669"/>
    <property type="project" value="TreeGrafter"/>
</dbReference>
<dbReference type="InterPro" id="IPR036397">
    <property type="entry name" value="RNaseH_sf"/>
</dbReference>
<dbReference type="InterPro" id="IPR036691">
    <property type="entry name" value="Endo/exonu/phosph_ase_sf"/>
</dbReference>
<dbReference type="SUPFAM" id="SSF56219">
    <property type="entry name" value="DNase I-like"/>
    <property type="match status" value="1"/>
</dbReference>
<name>A0A8B6G9N0_MYTGA</name>
<dbReference type="Pfam" id="PF00929">
    <property type="entry name" value="RNase_T"/>
    <property type="match status" value="1"/>
</dbReference>
<feature type="compositionally biased region" description="Basic residues" evidence="9">
    <location>
        <begin position="27"/>
        <end position="40"/>
    </location>
</feature>
<dbReference type="AlphaFoldDB" id="A0A8B6G9N0"/>
<comment type="cofactor">
    <cofactor evidence="1">
        <name>Mg(2+)</name>
        <dbReference type="ChEBI" id="CHEBI:18420"/>
    </cofactor>
</comment>
<evidence type="ECO:0000259" key="10">
    <source>
        <dbReference type="SMART" id="SM00479"/>
    </source>
</evidence>
<dbReference type="CDD" id="cd06127">
    <property type="entry name" value="DEDDh"/>
    <property type="match status" value="1"/>
</dbReference>
<dbReference type="SMART" id="SM00479">
    <property type="entry name" value="EXOIII"/>
    <property type="match status" value="1"/>
</dbReference>
<feature type="compositionally biased region" description="Polar residues" evidence="9">
    <location>
        <begin position="10"/>
        <end position="21"/>
    </location>
</feature>
<gene>
    <name evidence="11" type="ORF">MGAL_10B069075</name>
</gene>
<keyword evidence="3" id="KW-0479">Metal-binding</keyword>
<dbReference type="PANTHER" id="PTHR13058">
    <property type="entry name" value="THREE PRIME REPAIR EXONUCLEASE 1, 2"/>
    <property type="match status" value="1"/>
</dbReference>
<dbReference type="GO" id="GO:0006308">
    <property type="term" value="P:DNA catabolic process"/>
    <property type="evidence" value="ECO:0007669"/>
    <property type="project" value="TreeGrafter"/>
</dbReference>
<feature type="coiled-coil region" evidence="8">
    <location>
        <begin position="220"/>
        <end position="247"/>
    </location>
</feature>
<keyword evidence="12" id="KW-1185">Reference proteome</keyword>
<dbReference type="GO" id="GO:0046872">
    <property type="term" value="F:metal ion binding"/>
    <property type="evidence" value="ECO:0007669"/>
    <property type="project" value="UniProtKB-KW"/>
</dbReference>
<evidence type="ECO:0000256" key="5">
    <source>
        <dbReference type="ARBA" id="ARBA00022839"/>
    </source>
</evidence>
<keyword evidence="5" id="KW-0269">Exonuclease</keyword>
<proteinExistence type="inferred from homology"/>
<dbReference type="SUPFAM" id="SSF53098">
    <property type="entry name" value="Ribonuclease H-like"/>
    <property type="match status" value="1"/>
</dbReference>
<reference evidence="11" key="1">
    <citation type="submission" date="2018-11" db="EMBL/GenBank/DDBJ databases">
        <authorList>
            <person name="Alioto T."/>
            <person name="Alioto T."/>
        </authorList>
    </citation>
    <scope>NUCLEOTIDE SEQUENCE</scope>
</reference>
<evidence type="ECO:0000256" key="3">
    <source>
        <dbReference type="ARBA" id="ARBA00022723"/>
    </source>
</evidence>
<dbReference type="GO" id="GO:0003676">
    <property type="term" value="F:nucleic acid binding"/>
    <property type="evidence" value="ECO:0007669"/>
    <property type="project" value="InterPro"/>
</dbReference>
<evidence type="ECO:0000313" key="12">
    <source>
        <dbReference type="Proteomes" id="UP000596742"/>
    </source>
</evidence>
<organism evidence="11 12">
    <name type="scientific">Mytilus galloprovincialis</name>
    <name type="common">Mediterranean mussel</name>
    <dbReference type="NCBI Taxonomy" id="29158"/>
    <lineage>
        <taxon>Eukaryota</taxon>
        <taxon>Metazoa</taxon>
        <taxon>Spiralia</taxon>
        <taxon>Lophotrochozoa</taxon>
        <taxon>Mollusca</taxon>
        <taxon>Bivalvia</taxon>
        <taxon>Autobranchia</taxon>
        <taxon>Pteriomorphia</taxon>
        <taxon>Mytilida</taxon>
        <taxon>Mytiloidea</taxon>
        <taxon>Mytilidae</taxon>
        <taxon>Mytilinae</taxon>
        <taxon>Mytilus</taxon>
    </lineage>
</organism>
<dbReference type="InterPro" id="IPR013520">
    <property type="entry name" value="Ribonucl_H"/>
</dbReference>
<evidence type="ECO:0000256" key="4">
    <source>
        <dbReference type="ARBA" id="ARBA00022801"/>
    </source>
</evidence>
<evidence type="ECO:0000313" key="11">
    <source>
        <dbReference type="EMBL" id="VDI60888.1"/>
    </source>
</evidence>
<dbReference type="InterPro" id="IPR012337">
    <property type="entry name" value="RNaseH-like_sf"/>
</dbReference>
<comment type="similarity">
    <text evidence="7">Belongs to the exonuclease superfamily. TREX family.</text>
</comment>
<keyword evidence="8" id="KW-0175">Coiled coil</keyword>
<dbReference type="InterPro" id="IPR057617">
    <property type="entry name" value="PML_C"/>
</dbReference>
<keyword evidence="2" id="KW-0540">Nuclease</keyword>
<dbReference type="Proteomes" id="UP000596742">
    <property type="component" value="Unassembled WGS sequence"/>
</dbReference>
<dbReference type="Pfam" id="PF20700">
    <property type="entry name" value="Mutator"/>
    <property type="match status" value="1"/>
</dbReference>
<evidence type="ECO:0000256" key="6">
    <source>
        <dbReference type="ARBA" id="ARBA00022842"/>
    </source>
</evidence>
<dbReference type="Gene3D" id="3.60.10.10">
    <property type="entry name" value="Endonuclease/exonuclease/phosphatase"/>
    <property type="match status" value="1"/>
</dbReference>
<feature type="region of interest" description="Disordered" evidence="9">
    <location>
        <begin position="1"/>
        <end position="53"/>
    </location>
</feature>
<dbReference type="GO" id="GO:0008296">
    <property type="term" value="F:3'-5'-DNA exonuclease activity"/>
    <property type="evidence" value="ECO:0007669"/>
    <property type="project" value="TreeGrafter"/>
</dbReference>
<evidence type="ECO:0000256" key="7">
    <source>
        <dbReference type="ARBA" id="ARBA00025769"/>
    </source>
</evidence>
<feature type="coiled-coil region" evidence="8">
    <location>
        <begin position="143"/>
        <end position="177"/>
    </location>
</feature>
<dbReference type="InterPro" id="IPR049012">
    <property type="entry name" value="Mutator_transp_dom"/>
</dbReference>
<evidence type="ECO:0000256" key="2">
    <source>
        <dbReference type="ARBA" id="ARBA00022722"/>
    </source>
</evidence>
<accession>A0A8B6G9N0</accession>
<sequence length="1081" mass="122132">MPNKGKKRNNVSNTSDNSATNDPDGKKPKKKMAKQKKSKPQSKCTKEGDKTGDITNVNKQLISTHLDNGDLKSLLQENMMNNMNQSSFSQDTNFYCPNPNNMFPSHSQSQQMCSTPNTGMIPMPMQHVSPQMLSTMQQRPQWVDELFSRIDRFENKLDHLNSKVTKLENTTKALDDRFCQIESSTQYISNEFETQKTSISNIKTEVDKLAKQLKNNYVNDEKLSKTIDQVKKENDRLQNELTDVHMSSMRNNLIFYNIPENETDLCSDVVLEFCGKYLKIENPADKITILDSFRLGKKAEKKETNPERVCLEYKEKGSFLVCGDLNSRIGEIDDVLSNDNLDLYLESVDHVETPIVPKRHSVDKTVNAFGRKLLQLCYNTDLTIANGRLGNRVGKFTFCTMNGRSVNDYLLVSPSDYKLIKNFDVLNFNEFSDHAPLLFELEFRNFRPELSFPKIRNYIKWDIKRSNEYIDIIQQEQNNLLSLVNNITNTNNLNHAVKEFTKILFDSAHKVFASINAGLGERQVNTLLSGLNIPPVSHCMMSARQKDVGVALQEVAKETVDQALCEEVELTKRNKDQDSITAAVDAGWQMRGSGRSYNSLSGHCSMIGTETGKIVNYAVRIKSCRVCSLAEKSKCSPPVHECHMNCSINAGKLSSLGSTQPNESFNRIVASKAPKQQHYSSSGSLNYRIAACVAQKNEGNKYILDVNKNMSVSPGYFTLRLAVLRDIQHRKRKAIANTYRFKQRRRNLKSTRHQKLATREVREGVTYSSGIGLEDHLSDDIEEIPSPSLQPAYQTIEWSTTVNKIFFDIEATGLARNSHITQISATSDKGSINTYVLPKKPITPKAQEITGIKVEGSKMFCHDKEVKSVGIKEALKMFILFLAQYKKNIIIGHNIKSYDIPVLFCALNNCSIMNEFSCSILGFLDTLQLFKSLLPGLTSYSQSNLYNTILNETYDGHDSMEDVVALSRLFHHLAPSTEAKQLSSFSFDSAARRYDHNQKTKLLLPTLTPLTEKKVITLRTANVIAASGMSFSHLRISYARDGRQGIEDVLKEEDVNGKVRVTKSKKIVDAISDFFKSFSKV</sequence>
<evidence type="ECO:0000256" key="8">
    <source>
        <dbReference type="SAM" id="Coils"/>
    </source>
</evidence>
<evidence type="ECO:0000256" key="1">
    <source>
        <dbReference type="ARBA" id="ARBA00001946"/>
    </source>
</evidence>
<dbReference type="OrthoDB" id="6056408at2759"/>